<evidence type="ECO:0000313" key="3">
    <source>
        <dbReference type="Proteomes" id="UP001059893"/>
    </source>
</evidence>
<feature type="domain" description="ATPase AAA-type core" evidence="1">
    <location>
        <begin position="24"/>
        <end position="92"/>
    </location>
</feature>
<dbReference type="PANTHER" id="PTHR23070">
    <property type="entry name" value="BCS1 AAA-TYPE ATPASE"/>
    <property type="match status" value="1"/>
</dbReference>
<dbReference type="InterPro" id="IPR050747">
    <property type="entry name" value="Mitochondrial_chaperone_BCS1"/>
</dbReference>
<accession>A0ABQ8NTG6</accession>
<keyword evidence="3" id="KW-1185">Reference proteome</keyword>
<dbReference type="SUPFAM" id="SSF52540">
    <property type="entry name" value="P-loop containing nucleoside triphosphate hydrolases"/>
    <property type="match status" value="1"/>
</dbReference>
<dbReference type="InterPro" id="IPR003959">
    <property type="entry name" value="ATPase_AAA_core"/>
</dbReference>
<organism evidence="2 3">
    <name type="scientific">Pyricularia grisea</name>
    <name type="common">Crabgrass-specific blast fungus</name>
    <name type="synonym">Magnaporthe grisea</name>
    <dbReference type="NCBI Taxonomy" id="148305"/>
    <lineage>
        <taxon>Eukaryota</taxon>
        <taxon>Fungi</taxon>
        <taxon>Dikarya</taxon>
        <taxon>Ascomycota</taxon>
        <taxon>Pezizomycotina</taxon>
        <taxon>Sordariomycetes</taxon>
        <taxon>Sordariomycetidae</taxon>
        <taxon>Magnaporthales</taxon>
        <taxon>Pyriculariaceae</taxon>
        <taxon>Pyricularia</taxon>
    </lineage>
</organism>
<comment type="caution">
    <text evidence="2">The sequence shown here is derived from an EMBL/GenBank/DDBJ whole genome shotgun (WGS) entry which is preliminary data.</text>
</comment>
<reference evidence="2" key="1">
    <citation type="submission" date="2021-01" db="EMBL/GenBank/DDBJ databases">
        <title>Deciphering the adaptive evolutionary patterns associated with biogeogrpahic diversity in the finger millet blast pathogen Magnaporthe oryzae in Eastern Africa.</title>
        <authorList>
            <person name="Onyema G."/>
            <person name="Shittu T.A."/>
            <person name="Dodsworth S."/>
            <person name="Devilliers S."/>
            <person name="Muthumeenakshi S."/>
            <person name="Sreenivasaprasad S."/>
        </authorList>
    </citation>
    <scope>NUCLEOTIDE SEQUENCE</scope>
    <source>
        <strain evidence="2">D15/s37</strain>
    </source>
</reference>
<evidence type="ECO:0000313" key="2">
    <source>
        <dbReference type="EMBL" id="KAI6301914.1"/>
    </source>
</evidence>
<gene>
    <name evidence="2" type="ORF">MCOR33_002638</name>
</gene>
<protein>
    <recommendedName>
        <fullName evidence="1">ATPase AAA-type core domain-containing protein</fullName>
    </recommendedName>
</protein>
<dbReference type="Pfam" id="PF00004">
    <property type="entry name" value="AAA"/>
    <property type="match status" value="1"/>
</dbReference>
<dbReference type="Gene3D" id="3.40.50.300">
    <property type="entry name" value="P-loop containing nucleotide triphosphate hydrolases"/>
    <property type="match status" value="1"/>
</dbReference>
<name>A0ABQ8NTG6_PYRGI</name>
<proteinExistence type="predicted"/>
<sequence length="124" mass="13979">MNEYFQPKTERWYSNRGIPLRRGYLFHGPPGTGKTSFSFALAGVFGLEIYVINLIKPQLSDKDLSTLFNGLPRRCIVLLENIDTTGINKAEGEVRTETKTDRPSEWKVADLARALKVGRGYGKD</sequence>
<evidence type="ECO:0000259" key="1">
    <source>
        <dbReference type="Pfam" id="PF00004"/>
    </source>
</evidence>
<dbReference type="EMBL" id="JABSND010000031">
    <property type="protein sequence ID" value="KAI6301914.1"/>
    <property type="molecule type" value="Genomic_DNA"/>
</dbReference>
<dbReference type="Proteomes" id="UP001059893">
    <property type="component" value="Unassembled WGS sequence"/>
</dbReference>
<dbReference type="InterPro" id="IPR027417">
    <property type="entry name" value="P-loop_NTPase"/>
</dbReference>